<dbReference type="InterPro" id="IPR025447">
    <property type="entry name" value="DUF4192"/>
</dbReference>
<evidence type="ECO:0000313" key="2">
    <source>
        <dbReference type="Proteomes" id="UP001589783"/>
    </source>
</evidence>
<proteinExistence type="predicted"/>
<dbReference type="Proteomes" id="UP001589783">
    <property type="component" value="Unassembled WGS sequence"/>
</dbReference>
<dbReference type="Pfam" id="PF13830">
    <property type="entry name" value="DUF4192"/>
    <property type="match status" value="2"/>
</dbReference>
<protein>
    <submittedName>
        <fullName evidence="1">DUF4192 domain-containing protein</fullName>
    </submittedName>
</protein>
<reference evidence="1 2" key="1">
    <citation type="submission" date="2024-09" db="EMBL/GenBank/DDBJ databases">
        <authorList>
            <person name="Sun Q."/>
            <person name="Mori K."/>
        </authorList>
    </citation>
    <scope>NUCLEOTIDE SEQUENCE [LARGE SCALE GENOMIC DNA]</scope>
    <source>
        <strain evidence="1 2">CCM 7957</strain>
    </source>
</reference>
<name>A0ABV6H7L8_9ACTN</name>
<dbReference type="EMBL" id="JBHLWV010000018">
    <property type="protein sequence ID" value="MFC0314866.1"/>
    <property type="molecule type" value="Genomic_DNA"/>
</dbReference>
<evidence type="ECO:0000313" key="1">
    <source>
        <dbReference type="EMBL" id="MFC0314866.1"/>
    </source>
</evidence>
<keyword evidence="2" id="KW-1185">Reference proteome</keyword>
<sequence length="331" mass="34483">MALQVTSPADIIAAAPTALGFVPEDSVIVFVCSGQRLAATARFDWDTAMDTLPEVAEAVSRRALDDMSVHIVLAPTEPISHAPHVLQLLAQLREVFAPTDIDLRSVLMTTGFTTGRWADLITGEIGTVQDWRTSTAAADAVHVGSTILGSRQEIVAAMAVLAAVHDGAELPPTHAVQQIGAALIAGRSVNNPAQLAAALSPHLNHGALRDLMMGLGTIHPDAAADLFLSMAVHARGDNRAHLLTLVATAAYVGGSGARTNIAVDESCKHTANGEPTGMGCLLRLSVQQALPPRDLADLIRGGVEVHAVTVEDMAASPNLFKAKVEELLGAA</sequence>
<dbReference type="RefSeq" id="WP_382363048.1">
    <property type="nucleotide sequence ID" value="NZ_JBHLWV010000018.1"/>
</dbReference>
<gene>
    <name evidence="1" type="ORF">ACFFJD_08385</name>
</gene>
<organism evidence="1 2">
    <name type="scientific">Gordonia phosphorivorans</name>
    <dbReference type="NCBI Taxonomy" id="1056982"/>
    <lineage>
        <taxon>Bacteria</taxon>
        <taxon>Bacillati</taxon>
        <taxon>Actinomycetota</taxon>
        <taxon>Actinomycetes</taxon>
        <taxon>Mycobacteriales</taxon>
        <taxon>Gordoniaceae</taxon>
        <taxon>Gordonia</taxon>
    </lineage>
</organism>
<comment type="caution">
    <text evidence="1">The sequence shown here is derived from an EMBL/GenBank/DDBJ whole genome shotgun (WGS) entry which is preliminary data.</text>
</comment>
<accession>A0ABV6H7L8</accession>